<sequence length="399" mass="45292">MSNSGVEDWLLEAAGSERVWFVKRLSANDTGATGSHQVGMYLPKQAVRVLFPGLLEEKSANPKRDCFVKFGSHASEADTAVTFYNQRTRNEVHMTRWGGKSSPIQDPDQMGALLVLSFPQHVGAPREAMAWLARTPEEEDTLEAICGDVLPGDGRLYFLSGEHVVAPGRSSCWLSPAEIKPEWKKEFPSTETLMRLAIERRPQATTMKVDRRLMERRACEEQIFFSVEEACVLPSLKNGFTSIDAFIRSALSVTNRRKSRAGKSLELHVRQILQEEQVKFTHNAITEGQKRPDFIFPTIDDYLNPRFPAEKLRMLAVKTTCKDRWRQVINEANRLAQHKKHLLTLQEGVSVTQFSEMRDENIQLVVPASLLKKFPPKIRPELMVFGDFIREVRSLVRGA</sequence>
<evidence type="ECO:0000313" key="4">
    <source>
        <dbReference type="Proteomes" id="UP000249061"/>
    </source>
</evidence>
<keyword evidence="3" id="KW-0540">Nuclease</keyword>
<organism evidence="3 4">
    <name type="scientific">Archangium gephyra</name>
    <dbReference type="NCBI Taxonomy" id="48"/>
    <lineage>
        <taxon>Bacteria</taxon>
        <taxon>Pseudomonadati</taxon>
        <taxon>Myxococcota</taxon>
        <taxon>Myxococcia</taxon>
        <taxon>Myxococcales</taxon>
        <taxon>Cystobacterineae</taxon>
        <taxon>Archangiaceae</taxon>
        <taxon>Archangium</taxon>
    </lineage>
</organism>
<keyword evidence="3" id="KW-0378">Hydrolase</keyword>
<accession>A0A2W5UGH1</accession>
<name>A0A2W5UGH1_9BACT</name>
<dbReference type="Pfam" id="PF09217">
    <property type="entry name" value="EcoRII-N"/>
    <property type="match status" value="1"/>
</dbReference>
<dbReference type="GO" id="GO:0009036">
    <property type="term" value="F:type II site-specific deoxyribonuclease activity"/>
    <property type="evidence" value="ECO:0007669"/>
    <property type="project" value="InterPro"/>
</dbReference>
<proteinExistence type="predicted"/>
<dbReference type="InterPro" id="IPR011335">
    <property type="entry name" value="Restrct_endonuc-II-like"/>
</dbReference>
<feature type="domain" description="Restriction endonuclease type II EcoRII C-terminal" evidence="1">
    <location>
        <begin position="224"/>
        <end position="389"/>
    </location>
</feature>
<dbReference type="Gene3D" id="2.40.330.10">
    <property type="entry name" value="DNA-binding pseudobarrel domain"/>
    <property type="match status" value="1"/>
</dbReference>
<reference evidence="3 4" key="1">
    <citation type="submission" date="2017-08" db="EMBL/GenBank/DDBJ databases">
        <title>Infants hospitalized years apart are colonized by the same room-sourced microbial strains.</title>
        <authorList>
            <person name="Brooks B."/>
            <person name="Olm M.R."/>
            <person name="Firek B.A."/>
            <person name="Baker R."/>
            <person name="Thomas B.C."/>
            <person name="Morowitz M.J."/>
            <person name="Banfield J.F."/>
        </authorList>
    </citation>
    <scope>NUCLEOTIDE SEQUENCE [LARGE SCALE GENOMIC DNA]</scope>
    <source>
        <strain evidence="3">S2_003_000_R2_14</strain>
    </source>
</reference>
<keyword evidence="3" id="KW-0255">Endonuclease</keyword>
<comment type="caution">
    <text evidence="3">The sequence shown here is derived from an EMBL/GenBank/DDBJ whole genome shotgun (WGS) entry which is preliminary data.</text>
</comment>
<dbReference type="InterPro" id="IPR015109">
    <property type="entry name" value="Restrct_endonuc_II_EcoRII_C"/>
</dbReference>
<dbReference type="GO" id="GO:0009307">
    <property type="term" value="P:DNA restriction-modification system"/>
    <property type="evidence" value="ECO:0007669"/>
    <property type="project" value="InterPro"/>
</dbReference>
<dbReference type="InterPro" id="IPR015300">
    <property type="entry name" value="DNA-bd_pseudobarrel_sf"/>
</dbReference>
<dbReference type="Pfam" id="PF09019">
    <property type="entry name" value="EcoRII-C"/>
    <property type="match status" value="1"/>
</dbReference>
<dbReference type="GO" id="GO:0003677">
    <property type="term" value="F:DNA binding"/>
    <property type="evidence" value="ECO:0007669"/>
    <property type="project" value="InterPro"/>
</dbReference>
<dbReference type="InterPro" id="IPR023372">
    <property type="entry name" value="Rest_endonuc_II_EcoRII_N"/>
</dbReference>
<gene>
    <name evidence="3" type="ORF">DI536_25995</name>
</gene>
<dbReference type="Proteomes" id="UP000249061">
    <property type="component" value="Unassembled WGS sequence"/>
</dbReference>
<dbReference type="Gene3D" id="3.40.91.80">
    <property type="match status" value="1"/>
</dbReference>
<dbReference type="AlphaFoldDB" id="A0A2W5UGH1"/>
<evidence type="ECO:0000259" key="2">
    <source>
        <dbReference type="Pfam" id="PF09217"/>
    </source>
</evidence>
<dbReference type="EMBL" id="QFQP01000027">
    <property type="protein sequence ID" value="PZR08088.1"/>
    <property type="molecule type" value="Genomic_DNA"/>
</dbReference>
<protein>
    <submittedName>
        <fullName evidence="3">Restriction endonuclease</fullName>
    </submittedName>
</protein>
<evidence type="ECO:0000259" key="1">
    <source>
        <dbReference type="Pfam" id="PF09019"/>
    </source>
</evidence>
<dbReference type="SUPFAM" id="SSF101936">
    <property type="entry name" value="DNA-binding pseudobarrel domain"/>
    <property type="match status" value="1"/>
</dbReference>
<feature type="domain" description="Restriction endonuclease type II EcoRII N-terminal" evidence="2">
    <location>
        <begin position="16"/>
        <end position="153"/>
    </location>
</feature>
<dbReference type="SUPFAM" id="SSF52980">
    <property type="entry name" value="Restriction endonuclease-like"/>
    <property type="match status" value="1"/>
</dbReference>
<dbReference type="InterPro" id="IPR038365">
    <property type="entry name" value="EcoRII_C_sf"/>
</dbReference>
<evidence type="ECO:0000313" key="3">
    <source>
        <dbReference type="EMBL" id="PZR08088.1"/>
    </source>
</evidence>